<evidence type="ECO:0000313" key="2">
    <source>
        <dbReference type="EMBL" id="SFV55453.1"/>
    </source>
</evidence>
<accession>A0A1W1BPK2</accession>
<name>A0A1W1BPK2_9ZZZZ</name>
<sequence>MDYLLALLLLFQDEVMKTDIFKPNYLPHATPKKMSIQTKKKRFLYLIAPSAIDIHKKLMQRYKRVAQEIKNGNITQEIVSLKKKYGAISNEDLLARLKPHPVSIVLAQAAMESSWATSRFFNEANNIFGMWSVDPKEERIAAGEQRDGNVTIWLRKFDTIEDSIKAYYDLIATVPAYAKLRKLRLETDDPFIITQGLDRYSEMGKAYIDEINSVIRHNNFTRFDKK</sequence>
<dbReference type="GO" id="GO:0004040">
    <property type="term" value="F:amidase activity"/>
    <property type="evidence" value="ECO:0007669"/>
    <property type="project" value="InterPro"/>
</dbReference>
<protein>
    <submittedName>
        <fullName evidence="2">BAX protein</fullName>
    </submittedName>
</protein>
<feature type="domain" description="Mannosyl-glycoprotein endo-beta-N-acetylglucosamidase-like" evidence="1">
    <location>
        <begin position="100"/>
        <end position="219"/>
    </location>
</feature>
<organism evidence="2">
    <name type="scientific">hydrothermal vent metagenome</name>
    <dbReference type="NCBI Taxonomy" id="652676"/>
    <lineage>
        <taxon>unclassified sequences</taxon>
        <taxon>metagenomes</taxon>
        <taxon>ecological metagenomes</taxon>
    </lineage>
</organism>
<dbReference type="AlphaFoldDB" id="A0A1W1BPK2"/>
<evidence type="ECO:0000259" key="1">
    <source>
        <dbReference type="Pfam" id="PF01832"/>
    </source>
</evidence>
<dbReference type="InterPro" id="IPR053195">
    <property type="entry name" value="Bax-like"/>
</dbReference>
<dbReference type="EMBL" id="FPHH01000031">
    <property type="protein sequence ID" value="SFV55453.1"/>
    <property type="molecule type" value="Genomic_DNA"/>
</dbReference>
<gene>
    <name evidence="2" type="ORF">MNB_SM-5-63</name>
</gene>
<dbReference type="Pfam" id="PF01832">
    <property type="entry name" value="Glucosaminidase"/>
    <property type="match status" value="1"/>
</dbReference>
<dbReference type="PANTHER" id="PTHR40572">
    <property type="entry name" value="PROTEIN BAX"/>
    <property type="match status" value="1"/>
</dbReference>
<dbReference type="PANTHER" id="PTHR40572:SF1">
    <property type="entry name" value="PROTEIN BAX"/>
    <property type="match status" value="1"/>
</dbReference>
<dbReference type="InterPro" id="IPR002901">
    <property type="entry name" value="MGlyc_endo_b_GlcNAc-like_dom"/>
</dbReference>
<dbReference type="Gene3D" id="1.10.530.10">
    <property type="match status" value="1"/>
</dbReference>
<proteinExistence type="predicted"/>
<reference evidence="2" key="1">
    <citation type="submission" date="2016-10" db="EMBL/GenBank/DDBJ databases">
        <authorList>
            <person name="de Groot N.N."/>
        </authorList>
    </citation>
    <scope>NUCLEOTIDE SEQUENCE</scope>
</reference>